<dbReference type="InterPro" id="IPR038135">
    <property type="entry name" value="Methylthiotransferase_N_sf"/>
</dbReference>
<dbReference type="PROSITE" id="PS51449">
    <property type="entry name" value="MTTASE_N"/>
    <property type="match status" value="1"/>
</dbReference>
<gene>
    <name evidence="18" type="primary">miaB</name>
    <name evidence="18" type="ORF">Poly30_25130</name>
</gene>
<dbReference type="EC" id="2.8.4.3" evidence="10"/>
<dbReference type="SFLD" id="SFLDS00029">
    <property type="entry name" value="Radical_SAM"/>
    <property type="match status" value="1"/>
</dbReference>
<protein>
    <recommendedName>
        <fullName evidence="11">tRNA-2-methylthio-N(6)-dimethylallyladenosine synthase</fullName>
        <ecNumber evidence="10">2.8.4.3</ecNumber>
    </recommendedName>
    <alternativeName>
        <fullName evidence="13">(Dimethylallyl)adenosine tRNA methylthiotransferase MiaB</fullName>
    </alternativeName>
    <alternativeName>
        <fullName evidence="12">tRNA-i(6)A37 methylthiotransferase</fullName>
    </alternativeName>
</protein>
<dbReference type="GO" id="GO:0005829">
    <property type="term" value="C:cytosol"/>
    <property type="evidence" value="ECO:0007669"/>
    <property type="project" value="TreeGrafter"/>
</dbReference>
<dbReference type="GO" id="GO:0035597">
    <property type="term" value="F:tRNA-2-methylthio-N(6)-dimethylallyladenosine(37) synthase activity"/>
    <property type="evidence" value="ECO:0007669"/>
    <property type="project" value="UniProtKB-EC"/>
</dbReference>
<evidence type="ECO:0000313" key="18">
    <source>
        <dbReference type="EMBL" id="QDV06994.1"/>
    </source>
</evidence>
<dbReference type="CDD" id="cd01335">
    <property type="entry name" value="Radical_SAM"/>
    <property type="match status" value="1"/>
</dbReference>
<keyword evidence="4" id="KW-0963">Cytoplasm</keyword>
<dbReference type="NCBIfam" id="TIGR00089">
    <property type="entry name" value="MiaB/RimO family radical SAM methylthiotransferase"/>
    <property type="match status" value="1"/>
</dbReference>
<evidence type="ECO:0000256" key="10">
    <source>
        <dbReference type="ARBA" id="ARBA00033765"/>
    </source>
</evidence>
<evidence type="ECO:0000256" key="4">
    <source>
        <dbReference type="ARBA" id="ARBA00022490"/>
    </source>
</evidence>
<evidence type="ECO:0000256" key="5">
    <source>
        <dbReference type="ARBA" id="ARBA00022679"/>
    </source>
</evidence>
<dbReference type="InterPro" id="IPR005839">
    <property type="entry name" value="Methylthiotransferase"/>
</dbReference>
<dbReference type="InterPro" id="IPR023404">
    <property type="entry name" value="rSAM_horseshoe"/>
</dbReference>
<evidence type="ECO:0000256" key="8">
    <source>
        <dbReference type="ARBA" id="ARBA00023004"/>
    </source>
</evidence>
<evidence type="ECO:0000259" key="17">
    <source>
        <dbReference type="PROSITE" id="PS51918"/>
    </source>
</evidence>
<dbReference type="Gene3D" id="3.40.50.12160">
    <property type="entry name" value="Methylthiotransferase, N-terminal domain"/>
    <property type="match status" value="1"/>
</dbReference>
<feature type="compositionally biased region" description="Polar residues" evidence="14">
    <location>
        <begin position="1"/>
        <end position="14"/>
    </location>
</feature>
<dbReference type="PROSITE" id="PS51918">
    <property type="entry name" value="RADICAL_SAM"/>
    <property type="match status" value="1"/>
</dbReference>
<keyword evidence="6" id="KW-0949">S-adenosyl-L-methionine</keyword>
<dbReference type="InterPro" id="IPR013848">
    <property type="entry name" value="Methylthiotransferase_N"/>
</dbReference>
<dbReference type="GO" id="GO:0046872">
    <property type="term" value="F:metal ion binding"/>
    <property type="evidence" value="ECO:0007669"/>
    <property type="project" value="UniProtKB-KW"/>
</dbReference>
<feature type="region of interest" description="Disordered" evidence="14">
    <location>
        <begin position="1"/>
        <end position="27"/>
    </location>
</feature>
<dbReference type="GO" id="GO:0051539">
    <property type="term" value="F:4 iron, 4 sulfur cluster binding"/>
    <property type="evidence" value="ECO:0007669"/>
    <property type="project" value="UniProtKB-KW"/>
</dbReference>
<dbReference type="Pfam" id="PF04055">
    <property type="entry name" value="Radical_SAM"/>
    <property type="match status" value="1"/>
</dbReference>
<dbReference type="InterPro" id="IPR006638">
    <property type="entry name" value="Elp3/MiaA/NifB-like_rSAM"/>
</dbReference>
<proteinExistence type="predicted"/>
<comment type="function">
    <text evidence="2">Catalyzes the methylthiolation of N6-(dimethylallyl)adenosine (i(6)A), leading to the formation of 2-methylthio-N6-(dimethylallyl)adenosine (ms(2)i(6)A) at position 37 in tRNAs that read codons beginning with uridine.</text>
</comment>
<dbReference type="SFLD" id="SFLDG01061">
    <property type="entry name" value="methylthiotransferase"/>
    <property type="match status" value="1"/>
</dbReference>
<evidence type="ECO:0000256" key="11">
    <source>
        <dbReference type="ARBA" id="ARBA00068570"/>
    </source>
</evidence>
<dbReference type="FunFam" id="3.80.30.20:FF:000001">
    <property type="entry name" value="tRNA-2-methylthio-N(6)-dimethylallyladenosine synthase 2"/>
    <property type="match status" value="1"/>
</dbReference>
<name>A0A518ESC5_9BACT</name>
<evidence type="ECO:0000256" key="1">
    <source>
        <dbReference type="ARBA" id="ARBA00001966"/>
    </source>
</evidence>
<dbReference type="SUPFAM" id="SSF102114">
    <property type="entry name" value="Radical SAM enzymes"/>
    <property type="match status" value="1"/>
</dbReference>
<evidence type="ECO:0000256" key="7">
    <source>
        <dbReference type="ARBA" id="ARBA00022723"/>
    </source>
</evidence>
<accession>A0A518ESC5</accession>
<dbReference type="SFLD" id="SFLDG01082">
    <property type="entry name" value="B12-binding_domain_containing"/>
    <property type="match status" value="1"/>
</dbReference>
<keyword evidence="5 18" id="KW-0808">Transferase</keyword>
<dbReference type="RefSeq" id="WP_145197673.1">
    <property type="nucleotide sequence ID" value="NZ_CP036434.1"/>
</dbReference>
<feature type="domain" description="Radical SAM core" evidence="17">
    <location>
        <begin position="182"/>
        <end position="426"/>
    </location>
</feature>
<evidence type="ECO:0000256" key="2">
    <source>
        <dbReference type="ARBA" id="ARBA00003234"/>
    </source>
</evidence>
<dbReference type="NCBIfam" id="TIGR01574">
    <property type="entry name" value="miaB-methiolase"/>
    <property type="match status" value="1"/>
</dbReference>
<dbReference type="EMBL" id="CP036434">
    <property type="protein sequence ID" value="QDV06994.1"/>
    <property type="molecule type" value="Genomic_DNA"/>
</dbReference>
<comment type="cofactor">
    <cofactor evidence="1">
        <name>[4Fe-4S] cluster</name>
        <dbReference type="ChEBI" id="CHEBI:49883"/>
    </cofactor>
</comment>
<evidence type="ECO:0000256" key="3">
    <source>
        <dbReference type="ARBA" id="ARBA00022485"/>
    </source>
</evidence>
<dbReference type="Pfam" id="PF00919">
    <property type="entry name" value="UPF0004"/>
    <property type="match status" value="1"/>
</dbReference>
<evidence type="ECO:0000256" key="12">
    <source>
        <dbReference type="ARBA" id="ARBA00080698"/>
    </source>
</evidence>
<dbReference type="AlphaFoldDB" id="A0A518ESC5"/>
<evidence type="ECO:0000256" key="14">
    <source>
        <dbReference type="SAM" id="MobiDB-lite"/>
    </source>
</evidence>
<dbReference type="PROSITE" id="PS01278">
    <property type="entry name" value="MTTASE_RADICAL"/>
    <property type="match status" value="1"/>
</dbReference>
<keyword evidence="7" id="KW-0479">Metal-binding</keyword>
<sequence length="494" mass="55676">MSTSRHQSQTSPALETSPEAESAADAAAAGAGQKLHVVTFGCQMNKYDSELVEGRFKRRGYETVADMGDADIVLFNTCSVRDHAEERTWSWVGELRKVKAERPDLVVGVMGCMAQRVEKEIFRRAGHVDLVAGTRQFHLLPKMVEELRARRLAPDKFTARERRLLATDMAEDVVVDRAGEEYTGGQHAYLAVMRGCDLNCTYCIVPTTRGRVRSRPIDELVREAAWYASQGVKVLTLLGQTINSYGEDFEKPGTAEPMGRGRQGRVSLADLLERLQDVDGLKRIRLITLHPSYVNQSFAEAIRDYDKVEKFLPLPAQAGSDDVLKRMKRGYTLDLYRRRADILRETVPNMELGSDWIVGFSGETDADFNGSEAFLEEQGFVVNYVFKYDPRPNTRADERMEDDIPEAVKKERNQRLLRMAEKTQRKRFEVYRGQTVPVFVESLSERDEKTLLGRTPWGMPVSFTGAADLVGQDVDVTIDETTAYGMAGRVPKPE</sequence>
<dbReference type="InterPro" id="IPR007197">
    <property type="entry name" value="rSAM"/>
</dbReference>
<dbReference type="PANTHER" id="PTHR43020:SF2">
    <property type="entry name" value="MITOCHONDRIAL TRNA METHYLTHIOTRANSFERASE CDK5RAP1"/>
    <property type="match status" value="1"/>
</dbReference>
<dbReference type="SMART" id="SM00729">
    <property type="entry name" value="Elp3"/>
    <property type="match status" value="1"/>
</dbReference>
<evidence type="ECO:0000259" key="16">
    <source>
        <dbReference type="PROSITE" id="PS51449"/>
    </source>
</evidence>
<dbReference type="InterPro" id="IPR002792">
    <property type="entry name" value="TRAM_dom"/>
</dbReference>
<dbReference type="Pfam" id="PF01938">
    <property type="entry name" value="TRAM"/>
    <property type="match status" value="1"/>
</dbReference>
<evidence type="ECO:0000259" key="15">
    <source>
        <dbReference type="PROSITE" id="PS50926"/>
    </source>
</evidence>
<evidence type="ECO:0000313" key="19">
    <source>
        <dbReference type="Proteomes" id="UP000320390"/>
    </source>
</evidence>
<dbReference type="InterPro" id="IPR058240">
    <property type="entry name" value="rSAM_sf"/>
</dbReference>
<keyword evidence="9" id="KW-0411">Iron-sulfur</keyword>
<organism evidence="18 19">
    <name type="scientific">Saltatorellus ferox</name>
    <dbReference type="NCBI Taxonomy" id="2528018"/>
    <lineage>
        <taxon>Bacteria</taxon>
        <taxon>Pseudomonadati</taxon>
        <taxon>Planctomycetota</taxon>
        <taxon>Planctomycetia</taxon>
        <taxon>Planctomycetia incertae sedis</taxon>
        <taxon>Saltatorellus</taxon>
    </lineage>
</organism>
<feature type="domain" description="MTTase N-terminal" evidence="16">
    <location>
        <begin position="33"/>
        <end position="149"/>
    </location>
</feature>
<feature type="domain" description="TRAM" evidence="15">
    <location>
        <begin position="429"/>
        <end position="492"/>
    </location>
</feature>
<dbReference type="FunFam" id="3.40.50.12160:FF:000003">
    <property type="entry name" value="CDK5 regulatory subunit-associated protein 1"/>
    <property type="match status" value="1"/>
</dbReference>
<evidence type="ECO:0000256" key="13">
    <source>
        <dbReference type="ARBA" id="ARBA00081141"/>
    </source>
</evidence>
<dbReference type="PROSITE" id="PS50926">
    <property type="entry name" value="TRAM"/>
    <property type="match status" value="1"/>
</dbReference>
<reference evidence="18 19" key="1">
    <citation type="submission" date="2019-02" db="EMBL/GenBank/DDBJ databases">
        <title>Deep-cultivation of Planctomycetes and their phenomic and genomic characterization uncovers novel biology.</title>
        <authorList>
            <person name="Wiegand S."/>
            <person name="Jogler M."/>
            <person name="Boedeker C."/>
            <person name="Pinto D."/>
            <person name="Vollmers J."/>
            <person name="Rivas-Marin E."/>
            <person name="Kohn T."/>
            <person name="Peeters S.H."/>
            <person name="Heuer A."/>
            <person name="Rast P."/>
            <person name="Oberbeckmann S."/>
            <person name="Bunk B."/>
            <person name="Jeske O."/>
            <person name="Meyerdierks A."/>
            <person name="Storesund J.E."/>
            <person name="Kallscheuer N."/>
            <person name="Luecker S."/>
            <person name="Lage O.M."/>
            <person name="Pohl T."/>
            <person name="Merkel B.J."/>
            <person name="Hornburger P."/>
            <person name="Mueller R.-W."/>
            <person name="Bruemmer F."/>
            <person name="Labrenz M."/>
            <person name="Spormann A.M."/>
            <person name="Op den Camp H."/>
            <person name="Overmann J."/>
            <person name="Amann R."/>
            <person name="Jetten M.S.M."/>
            <person name="Mascher T."/>
            <person name="Medema M.H."/>
            <person name="Devos D.P."/>
            <person name="Kaster A.-K."/>
            <person name="Ovreas L."/>
            <person name="Rohde M."/>
            <person name="Galperin M.Y."/>
            <person name="Jogler C."/>
        </authorList>
    </citation>
    <scope>NUCLEOTIDE SEQUENCE [LARGE SCALE GENOMIC DNA]</scope>
    <source>
        <strain evidence="18 19">Poly30</strain>
    </source>
</reference>
<dbReference type="PANTHER" id="PTHR43020">
    <property type="entry name" value="CDK5 REGULATORY SUBUNIT-ASSOCIATED PROTEIN 1"/>
    <property type="match status" value="1"/>
</dbReference>
<evidence type="ECO:0000256" key="6">
    <source>
        <dbReference type="ARBA" id="ARBA00022691"/>
    </source>
</evidence>
<evidence type="ECO:0000256" key="9">
    <source>
        <dbReference type="ARBA" id="ARBA00023014"/>
    </source>
</evidence>
<keyword evidence="8" id="KW-0408">Iron</keyword>
<keyword evidence="19" id="KW-1185">Reference proteome</keyword>
<dbReference type="OrthoDB" id="9805215at2"/>
<dbReference type="InterPro" id="IPR020612">
    <property type="entry name" value="Methylthiotransferase_CS"/>
</dbReference>
<keyword evidence="3" id="KW-0004">4Fe-4S</keyword>
<dbReference type="Gene3D" id="3.80.30.20">
    <property type="entry name" value="tm_1862 like domain"/>
    <property type="match status" value="1"/>
</dbReference>
<dbReference type="Proteomes" id="UP000320390">
    <property type="component" value="Chromosome"/>
</dbReference>